<proteinExistence type="predicted"/>
<dbReference type="EMBL" id="QRCM01000001">
    <property type="protein sequence ID" value="TXG90286.1"/>
    <property type="molecule type" value="Genomic_DNA"/>
</dbReference>
<comment type="caution">
    <text evidence="1">The sequence shown here is derived from an EMBL/GenBank/DDBJ whole genome shotgun (WGS) entry which is preliminary data.</text>
</comment>
<gene>
    <name evidence="1" type="ORF">DW322_08690</name>
</gene>
<dbReference type="Proteomes" id="UP000471120">
    <property type="component" value="Unassembled WGS sequence"/>
</dbReference>
<dbReference type="RefSeq" id="WP_010837051.1">
    <property type="nucleotide sequence ID" value="NZ_QRCM01000001.1"/>
</dbReference>
<protein>
    <submittedName>
        <fullName evidence="1">Uncharacterized protein</fullName>
    </submittedName>
</protein>
<accession>A0A6P2CGD1</accession>
<reference evidence="1 2" key="1">
    <citation type="submission" date="2018-07" db="EMBL/GenBank/DDBJ databases">
        <title>Genome sequence of Rhodococcus rhodnii ATCC 35071 from Rhodnius prolixus.</title>
        <authorList>
            <person name="Patel V."/>
            <person name="Vogel K.J."/>
        </authorList>
    </citation>
    <scope>NUCLEOTIDE SEQUENCE [LARGE SCALE GENOMIC DNA]</scope>
    <source>
        <strain evidence="1 2">ATCC 35071</strain>
    </source>
</reference>
<organism evidence="1 2">
    <name type="scientific">Rhodococcus rhodnii</name>
    <dbReference type="NCBI Taxonomy" id="38312"/>
    <lineage>
        <taxon>Bacteria</taxon>
        <taxon>Bacillati</taxon>
        <taxon>Actinomycetota</taxon>
        <taxon>Actinomycetes</taxon>
        <taxon>Mycobacteriales</taxon>
        <taxon>Nocardiaceae</taxon>
        <taxon>Rhodococcus</taxon>
    </lineage>
</organism>
<evidence type="ECO:0000313" key="1">
    <source>
        <dbReference type="EMBL" id="TXG90286.1"/>
    </source>
</evidence>
<name>A0A6P2CGD1_9NOCA</name>
<sequence length="166" mass="17311">MSIEQIVKELAAITAAEKLVAAAKTAKKDELQAQLTRGTAYAYAAVGGEQVELGYATVPKPSVPKPRVEIVDEARVLPWAVDAFGDSVLTTRLSEQGRKSVIEAALIAHETGDELDGVAVSVPAATVPTPRFTPAKNVVELVQGMVARGEISLGDVLALPQAGEPA</sequence>
<evidence type="ECO:0000313" key="2">
    <source>
        <dbReference type="Proteomes" id="UP000471120"/>
    </source>
</evidence>
<dbReference type="AlphaFoldDB" id="A0A6P2CGD1"/>